<dbReference type="InterPro" id="IPR056138">
    <property type="entry name" value="DUF7721"/>
</dbReference>
<dbReference type="EC" id="3.2.1.14" evidence="3"/>
<accession>A0AAW0E3T1</accession>
<evidence type="ECO:0000313" key="4">
    <source>
        <dbReference type="Proteomes" id="UP001383192"/>
    </source>
</evidence>
<dbReference type="EMBL" id="JAYKXP010000005">
    <property type="protein sequence ID" value="KAK7058369.1"/>
    <property type="molecule type" value="Genomic_DNA"/>
</dbReference>
<name>A0AAW0E3T1_9AGAR</name>
<feature type="region of interest" description="Disordered" evidence="1">
    <location>
        <begin position="14"/>
        <end position="50"/>
    </location>
</feature>
<evidence type="ECO:0000259" key="2">
    <source>
        <dbReference type="Pfam" id="PF24845"/>
    </source>
</evidence>
<dbReference type="Proteomes" id="UP001383192">
    <property type="component" value="Unassembled WGS sequence"/>
</dbReference>
<gene>
    <name evidence="3" type="primary">CHT2_2</name>
    <name evidence="3" type="ORF">VNI00_002003</name>
</gene>
<keyword evidence="3" id="KW-0378">Hydrolase</keyword>
<organism evidence="3 4">
    <name type="scientific">Paramarasmius palmivorus</name>
    <dbReference type="NCBI Taxonomy" id="297713"/>
    <lineage>
        <taxon>Eukaryota</taxon>
        <taxon>Fungi</taxon>
        <taxon>Dikarya</taxon>
        <taxon>Basidiomycota</taxon>
        <taxon>Agaricomycotina</taxon>
        <taxon>Agaricomycetes</taxon>
        <taxon>Agaricomycetidae</taxon>
        <taxon>Agaricales</taxon>
        <taxon>Marasmiineae</taxon>
        <taxon>Marasmiaceae</taxon>
        <taxon>Paramarasmius</taxon>
    </lineage>
</organism>
<dbReference type="AlphaFoldDB" id="A0AAW0E3T1"/>
<reference evidence="3 4" key="1">
    <citation type="submission" date="2024-01" db="EMBL/GenBank/DDBJ databases">
        <title>A draft genome for a cacao thread blight-causing isolate of Paramarasmius palmivorus.</title>
        <authorList>
            <person name="Baruah I.K."/>
            <person name="Bukari Y."/>
            <person name="Amoako-Attah I."/>
            <person name="Meinhardt L.W."/>
            <person name="Bailey B.A."/>
            <person name="Cohen S.P."/>
        </authorList>
    </citation>
    <scope>NUCLEOTIDE SEQUENCE [LARGE SCALE GENOMIC DNA]</scope>
    <source>
        <strain evidence="3 4">GH-12</strain>
    </source>
</reference>
<keyword evidence="4" id="KW-1185">Reference proteome</keyword>
<evidence type="ECO:0000313" key="3">
    <source>
        <dbReference type="EMBL" id="KAK7058369.1"/>
    </source>
</evidence>
<keyword evidence="3" id="KW-0326">Glycosidase</keyword>
<evidence type="ECO:0000256" key="1">
    <source>
        <dbReference type="SAM" id="MobiDB-lite"/>
    </source>
</evidence>
<dbReference type="GO" id="GO:0008843">
    <property type="term" value="F:endochitinase activity"/>
    <property type="evidence" value="ECO:0007669"/>
    <property type="project" value="UniProtKB-EC"/>
</dbReference>
<dbReference type="PANTHER" id="PTHR39477">
    <property type="entry name" value="CHROMOSOME 8, WHOLE GENOME SHOTGUN SEQUENCE"/>
    <property type="match status" value="1"/>
</dbReference>
<dbReference type="PANTHER" id="PTHR39477:SF1">
    <property type="entry name" value="BETA-FLANKING PROTEIN"/>
    <property type="match status" value="1"/>
</dbReference>
<dbReference type="Pfam" id="PF24845">
    <property type="entry name" value="DUF7721"/>
    <property type="match status" value="1"/>
</dbReference>
<feature type="domain" description="DUF7721" evidence="2">
    <location>
        <begin position="47"/>
        <end position="127"/>
    </location>
</feature>
<sequence>MDNFMNLAKKGLDAYNESQSNVSKTGGAEYNTGQHQQGYSGGPSFNDDEVVRNAQQHTGGSGDSSLFKSALSFLSDKKDDHQRPIDEESVTKAHQQVYQEGRAGGMDASSLGSAAAMQVLKQFMGGSSSSSSQSQGSSSGGSQTQLISMAMAEAAKLFDKSGGSAQGNKQDAVNGAAMTIMKLLVQSKFSGGAQTTGGSDSGGLSGLLSLASKFAK</sequence>
<comment type="caution">
    <text evidence="3">The sequence shown here is derived from an EMBL/GenBank/DDBJ whole genome shotgun (WGS) entry which is preliminary data.</text>
</comment>
<protein>
    <submittedName>
        <fullName evidence="3">Chitinase 2</fullName>
        <ecNumber evidence="3">3.2.1.14</ecNumber>
    </submittedName>
</protein>
<proteinExistence type="predicted"/>